<evidence type="ECO:0000313" key="1">
    <source>
        <dbReference type="EMBL" id="QDV06399.1"/>
    </source>
</evidence>
<dbReference type="RefSeq" id="WP_145196544.1">
    <property type="nucleotide sequence ID" value="NZ_CP036434.1"/>
</dbReference>
<protein>
    <submittedName>
        <fullName evidence="1">Uncharacterized protein</fullName>
    </submittedName>
</protein>
<keyword evidence="2" id="KW-1185">Reference proteome</keyword>
<dbReference type="AlphaFoldDB" id="A0A518EQN5"/>
<reference evidence="1 2" key="1">
    <citation type="submission" date="2019-02" db="EMBL/GenBank/DDBJ databases">
        <title>Deep-cultivation of Planctomycetes and their phenomic and genomic characterization uncovers novel biology.</title>
        <authorList>
            <person name="Wiegand S."/>
            <person name="Jogler M."/>
            <person name="Boedeker C."/>
            <person name="Pinto D."/>
            <person name="Vollmers J."/>
            <person name="Rivas-Marin E."/>
            <person name="Kohn T."/>
            <person name="Peeters S.H."/>
            <person name="Heuer A."/>
            <person name="Rast P."/>
            <person name="Oberbeckmann S."/>
            <person name="Bunk B."/>
            <person name="Jeske O."/>
            <person name="Meyerdierks A."/>
            <person name="Storesund J.E."/>
            <person name="Kallscheuer N."/>
            <person name="Luecker S."/>
            <person name="Lage O.M."/>
            <person name="Pohl T."/>
            <person name="Merkel B.J."/>
            <person name="Hornburger P."/>
            <person name="Mueller R.-W."/>
            <person name="Bruemmer F."/>
            <person name="Labrenz M."/>
            <person name="Spormann A.M."/>
            <person name="Op den Camp H."/>
            <person name="Overmann J."/>
            <person name="Amann R."/>
            <person name="Jetten M.S.M."/>
            <person name="Mascher T."/>
            <person name="Medema M.H."/>
            <person name="Devos D.P."/>
            <person name="Kaster A.-K."/>
            <person name="Ovreas L."/>
            <person name="Rohde M."/>
            <person name="Galperin M.Y."/>
            <person name="Jogler C."/>
        </authorList>
    </citation>
    <scope>NUCLEOTIDE SEQUENCE [LARGE SCALE GENOMIC DNA]</scope>
    <source>
        <strain evidence="1 2">Poly30</strain>
    </source>
</reference>
<name>A0A518EQN5_9BACT</name>
<organism evidence="1 2">
    <name type="scientific">Saltatorellus ferox</name>
    <dbReference type="NCBI Taxonomy" id="2528018"/>
    <lineage>
        <taxon>Bacteria</taxon>
        <taxon>Pseudomonadati</taxon>
        <taxon>Planctomycetota</taxon>
        <taxon>Planctomycetia</taxon>
        <taxon>Planctomycetia incertae sedis</taxon>
        <taxon>Saltatorellus</taxon>
    </lineage>
</organism>
<accession>A0A518EQN5</accession>
<proteinExistence type="predicted"/>
<dbReference type="Proteomes" id="UP000320390">
    <property type="component" value="Chromosome"/>
</dbReference>
<dbReference type="EMBL" id="CP036434">
    <property type="protein sequence ID" value="QDV06399.1"/>
    <property type="molecule type" value="Genomic_DNA"/>
</dbReference>
<sequence length="837" mass="89670">MAFLVGAALAIAAAAPQLLSGWGGRLIERAIEARVDADVEVYDLELHWKRPQRARRITLMTRPDESGQQEKVAEFALRFPSLLELLDSASTEWEFKVTDAEITARVDADGTSDLGRCLGIDAGDGRSELGVLLSALGRGLDEEGDEDQRSIQTTIQVRRARFVDMASEATIGAGSGRLEATVSDLVIQATKSRVGYQVKLKDARVEYGRSREALVSFALNFGGPVGDAHGLRSASVEAQPIPLATLRLLGLVPRGAAVGSAGNGSSDGADRGFTSRDTYGSMASTLLAAAALYFENGASVDFRYGMLPLMDPTGPVAEDGGAEGARFSLKLDGDLGRVAVLGRRRGDQLIAEPAVGEDNAIEASLRLPSARLSRFMGSLVPPDTIVFEDVRDEADWSVRSRSFQLPLAAQALTVERLFGSVRSSERQGTDGPTGRRQARAASLARAVAGVLRRTDADLSLTSTEPSGAALTLWPAGVTERRAEDRLQWTHWWTSVVLTGELGATVQSRWRVEPPAGTAPSRQFARLSLSIPGSALTPGEDLSPRLDLTLPQIPLALVQKLAPLPADLAVLLPARFDRLVLEGIGMPRFLAGPARGAGSGRGFSSPIVVRALLDGSDRIEGVYESGTMTIPRASVSVPLDDLFCERILRAYMPWFEEIHASEGGGGGRSLDIEMRDFVFTMGEEEFEQEGEVELRPGPLRVKLHPSIASELCASDTELRSQGEGGALNGIRWTPGPMRLSLKGLSVYYDRVELPISDDYVTTLEGSLYRENGSYSLSGMVETDFIMGHSEGDAVRAVAINRSSATSGGAVRVTFSQGTIDPNIAELVRKAAEIGEKVK</sequence>
<gene>
    <name evidence="1" type="ORF">Poly30_19080</name>
</gene>
<evidence type="ECO:0000313" key="2">
    <source>
        <dbReference type="Proteomes" id="UP000320390"/>
    </source>
</evidence>